<dbReference type="EMBL" id="KK583194">
    <property type="protein sequence ID" value="KDO32787.1"/>
    <property type="molecule type" value="Genomic_DNA"/>
</dbReference>
<dbReference type="KEGG" id="spar:SPRG_02485"/>
<dbReference type="Proteomes" id="UP000030745">
    <property type="component" value="Unassembled WGS sequence"/>
</dbReference>
<dbReference type="GeneID" id="24125039"/>
<protein>
    <submittedName>
        <fullName evidence="1">Uncharacterized protein</fullName>
    </submittedName>
</protein>
<accession>A0A067D177</accession>
<evidence type="ECO:0000313" key="1">
    <source>
        <dbReference type="EMBL" id="KDO32787.1"/>
    </source>
</evidence>
<evidence type="ECO:0000313" key="2">
    <source>
        <dbReference type="Proteomes" id="UP000030745"/>
    </source>
</evidence>
<dbReference type="VEuPathDB" id="FungiDB:SPRG_02485"/>
<dbReference type="AlphaFoldDB" id="A0A067D177"/>
<organism evidence="1 2">
    <name type="scientific">Saprolegnia parasitica (strain CBS 223.65)</name>
    <dbReference type="NCBI Taxonomy" id="695850"/>
    <lineage>
        <taxon>Eukaryota</taxon>
        <taxon>Sar</taxon>
        <taxon>Stramenopiles</taxon>
        <taxon>Oomycota</taxon>
        <taxon>Saprolegniomycetes</taxon>
        <taxon>Saprolegniales</taxon>
        <taxon>Saprolegniaceae</taxon>
        <taxon>Saprolegnia</taxon>
    </lineage>
</organism>
<sequence>MVASSDASIWKLQELANGRYTIRSNNILTKSIGPSLNRAPGVIDPNQVSNVTEWTCREIGDKKITLQNAYTGGYLSRCEGCQPSAQTAPSDSESTFALATPHGNQGLASQQWTYTYF</sequence>
<gene>
    <name evidence="1" type="ORF">SPRG_02485</name>
</gene>
<reference evidence="1 2" key="1">
    <citation type="journal article" date="2013" name="PLoS Genet.">
        <title>Distinctive expansion of potential virulence genes in the genome of the oomycete fish pathogen Saprolegnia parasitica.</title>
        <authorList>
            <person name="Jiang R.H."/>
            <person name="de Bruijn I."/>
            <person name="Haas B.J."/>
            <person name="Belmonte R."/>
            <person name="Lobach L."/>
            <person name="Christie J."/>
            <person name="van den Ackerveken G."/>
            <person name="Bottin A."/>
            <person name="Bulone V."/>
            <person name="Diaz-Moreno S.M."/>
            <person name="Dumas B."/>
            <person name="Fan L."/>
            <person name="Gaulin E."/>
            <person name="Govers F."/>
            <person name="Grenville-Briggs L.J."/>
            <person name="Horner N.R."/>
            <person name="Levin J.Z."/>
            <person name="Mammella M."/>
            <person name="Meijer H.J."/>
            <person name="Morris P."/>
            <person name="Nusbaum C."/>
            <person name="Oome S."/>
            <person name="Phillips A.J."/>
            <person name="van Rooyen D."/>
            <person name="Rzeszutek E."/>
            <person name="Saraiva M."/>
            <person name="Secombes C.J."/>
            <person name="Seidl M.F."/>
            <person name="Snel B."/>
            <person name="Stassen J.H."/>
            <person name="Sykes S."/>
            <person name="Tripathy S."/>
            <person name="van den Berg H."/>
            <person name="Vega-Arreguin J.C."/>
            <person name="Wawra S."/>
            <person name="Young S.K."/>
            <person name="Zeng Q."/>
            <person name="Dieguez-Uribeondo J."/>
            <person name="Russ C."/>
            <person name="Tyler B.M."/>
            <person name="van West P."/>
        </authorList>
    </citation>
    <scope>NUCLEOTIDE SEQUENCE [LARGE SCALE GENOMIC DNA]</scope>
    <source>
        <strain evidence="1 2">CBS 223.65</strain>
    </source>
</reference>
<dbReference type="RefSeq" id="XP_012196450.1">
    <property type="nucleotide sequence ID" value="XM_012341060.1"/>
</dbReference>
<keyword evidence="2" id="KW-1185">Reference proteome</keyword>
<name>A0A067D177_SAPPC</name>
<proteinExistence type="predicted"/>